<feature type="domain" description="DNA2/NAM7 helicase-like C-terminal" evidence="1">
    <location>
        <begin position="2"/>
        <end position="137"/>
    </location>
</feature>
<comment type="caution">
    <text evidence="2">The sequence shown here is derived from an EMBL/GenBank/DDBJ whole genome shotgun (WGS) entry which is preliminary data.</text>
</comment>
<dbReference type="PANTHER" id="PTHR10887:SF445">
    <property type="entry name" value="NFX1-TYPE ZINC FINGER-CONTAINING PROTEIN 1"/>
    <property type="match status" value="1"/>
</dbReference>
<dbReference type="InterPro" id="IPR047187">
    <property type="entry name" value="SF1_C_Upf1"/>
</dbReference>
<dbReference type="GO" id="GO:0031380">
    <property type="term" value="C:nuclear RNA-directed RNA polymerase complex"/>
    <property type="evidence" value="ECO:0007669"/>
    <property type="project" value="TreeGrafter"/>
</dbReference>
<dbReference type="PANTHER" id="PTHR10887">
    <property type="entry name" value="DNA2/NAM7 HELICASE FAMILY"/>
    <property type="match status" value="1"/>
</dbReference>
<evidence type="ECO:0000313" key="3">
    <source>
        <dbReference type="Proteomes" id="UP001172673"/>
    </source>
</evidence>
<dbReference type="InterPro" id="IPR027417">
    <property type="entry name" value="P-loop_NTPase"/>
</dbReference>
<organism evidence="2 3">
    <name type="scientific">Cladophialophora chaetospira</name>
    <dbReference type="NCBI Taxonomy" id="386627"/>
    <lineage>
        <taxon>Eukaryota</taxon>
        <taxon>Fungi</taxon>
        <taxon>Dikarya</taxon>
        <taxon>Ascomycota</taxon>
        <taxon>Pezizomycotina</taxon>
        <taxon>Eurotiomycetes</taxon>
        <taxon>Chaetothyriomycetidae</taxon>
        <taxon>Chaetothyriales</taxon>
        <taxon>Herpotrichiellaceae</taxon>
        <taxon>Cladophialophora</taxon>
    </lineage>
</organism>
<evidence type="ECO:0000313" key="2">
    <source>
        <dbReference type="EMBL" id="KAJ9610539.1"/>
    </source>
</evidence>
<protein>
    <recommendedName>
        <fullName evidence="1">DNA2/NAM7 helicase-like C-terminal domain-containing protein</fullName>
    </recommendedName>
</protein>
<gene>
    <name evidence="2" type="ORF">H2200_005316</name>
</gene>
<keyword evidence="3" id="KW-1185">Reference proteome</keyword>
<dbReference type="InterPro" id="IPR041679">
    <property type="entry name" value="DNA2/NAM7-like_C"/>
</dbReference>
<dbReference type="CDD" id="cd18808">
    <property type="entry name" value="SF1_C_Upf1"/>
    <property type="match status" value="1"/>
</dbReference>
<proteinExistence type="predicted"/>
<dbReference type="EMBL" id="JAPDRK010000007">
    <property type="protein sequence ID" value="KAJ9610539.1"/>
    <property type="molecule type" value="Genomic_DNA"/>
</dbReference>
<dbReference type="GO" id="GO:0031048">
    <property type="term" value="P:regulatory ncRNA-mediated heterochromatin formation"/>
    <property type="evidence" value="ECO:0007669"/>
    <property type="project" value="TreeGrafter"/>
</dbReference>
<dbReference type="Proteomes" id="UP001172673">
    <property type="component" value="Unassembled WGS sequence"/>
</dbReference>
<dbReference type="AlphaFoldDB" id="A0AA38XBV0"/>
<dbReference type="InterPro" id="IPR045055">
    <property type="entry name" value="DNA2/NAM7-like"/>
</dbReference>
<reference evidence="2" key="1">
    <citation type="submission" date="2022-10" db="EMBL/GenBank/DDBJ databases">
        <title>Culturing micro-colonial fungi from biological soil crusts in the Mojave desert and describing Neophaeococcomyces mojavensis, and introducing the new genera and species Taxawa tesnikishii.</title>
        <authorList>
            <person name="Kurbessoian T."/>
            <person name="Stajich J.E."/>
        </authorList>
    </citation>
    <scope>NUCLEOTIDE SEQUENCE</scope>
    <source>
        <strain evidence="2">TK_41</strain>
    </source>
</reference>
<dbReference type="Gene3D" id="3.40.50.300">
    <property type="entry name" value="P-loop containing nucleotide triphosphate hydrolases"/>
    <property type="match status" value="1"/>
</dbReference>
<name>A0AA38XBV0_9EURO</name>
<accession>A0AA38XBV0</accession>
<dbReference type="SUPFAM" id="SSF52540">
    <property type="entry name" value="P-loop containing nucleoside triphosphate hydrolases"/>
    <property type="match status" value="1"/>
</dbReference>
<sequence length="190" mass="21057">MVTALVCHLVRQGVYRADEIAVLTPYLGQLQKIRRVLQNSFEIALTEGDQEDLEKQEVGKEHNDIGQSAVPNLQKTSLSRTLRVSTIDNFQGEQATVVIIALVRSNEQNKCGFLIAPNRINVLLSRARHGMYIIGNSRTYGHVPMWASVMGLLQAGGHFGQSLGIQCPRHRLVFEVSNADDFTIFSPEGA</sequence>
<dbReference type="Pfam" id="PF13087">
    <property type="entry name" value="AAA_12"/>
    <property type="match status" value="1"/>
</dbReference>
<evidence type="ECO:0000259" key="1">
    <source>
        <dbReference type="Pfam" id="PF13087"/>
    </source>
</evidence>